<dbReference type="Pfam" id="PF07519">
    <property type="entry name" value="Tannase"/>
    <property type="match status" value="1"/>
</dbReference>
<accession>A0ABN1ALM5</accession>
<dbReference type="Proteomes" id="UP001500909">
    <property type="component" value="Unassembled WGS sequence"/>
</dbReference>
<dbReference type="InterPro" id="IPR011118">
    <property type="entry name" value="Tannase/feruloyl_esterase"/>
</dbReference>
<keyword evidence="9" id="KW-1185">Reference proteome</keyword>
<evidence type="ECO:0000256" key="7">
    <source>
        <dbReference type="ARBA" id="ARBA00023157"/>
    </source>
</evidence>
<dbReference type="Gene3D" id="3.40.50.1820">
    <property type="entry name" value="alpha/beta hydrolase"/>
    <property type="match status" value="2"/>
</dbReference>
<dbReference type="SUPFAM" id="SSF53474">
    <property type="entry name" value="alpha/beta-Hydrolases"/>
    <property type="match status" value="1"/>
</dbReference>
<sequence length="550" mass="57810">MVDDGCPEARMRHVLSCTAAGLLLLLGTVPAPPAHGAAPSDCAGLRGTAVPATAIGLPTTGGEVTAAQEVPGTPALGAYCRVELAVHPVDPAAPDITVRIGLPADWNHKAVMFGGGGYDGAVPDVAGNVPFGPAGGPTPLARGYATFASDSGHRSTAADPSLDGAFARNDEALRNFAGDALKKTRDAALYVIGKRYGDGPPARAYFAGGSTGGREALAVAQRWPRDFDGVISAYPAWNAASLDLFFGYEAQVLARPGAFLNQAEQRLLYEGVLAACDGDDGLRDGVVSDEAGCRFDPRVLRCRGGADRGDGCLSDRQIRAVRTLSSRFTWPYRIASGETGYPGFPFLSGADMTTPRLGMGTAAPADPMPATAGYGVKFWDQWVKHFVTRDPDRSALSVDPRRPGAWRDRISALSALQDVNDADLRPFAAAGGRLLLLHGTADELVSHRSTVEYVERMRKTMGKRAADAFSRFYLVPGANHANVDAAFAAGWDSLGALDTWVERGTAPAHPVVADNSPAGHGRTRPLCAWPTWPRYAGGDPGRADAFRCVG</sequence>
<evidence type="ECO:0000256" key="1">
    <source>
        <dbReference type="ARBA" id="ARBA00006249"/>
    </source>
</evidence>
<keyword evidence="3" id="KW-0479">Metal-binding</keyword>
<organism evidence="8 9">
    <name type="scientific">Streptomyces olivaceiscleroticus</name>
    <dbReference type="NCBI Taxonomy" id="68245"/>
    <lineage>
        <taxon>Bacteria</taxon>
        <taxon>Bacillati</taxon>
        <taxon>Actinomycetota</taxon>
        <taxon>Actinomycetes</taxon>
        <taxon>Kitasatosporales</taxon>
        <taxon>Streptomycetaceae</taxon>
        <taxon>Streptomyces</taxon>
    </lineage>
</organism>
<dbReference type="EMBL" id="BAAABY010000034">
    <property type="protein sequence ID" value="GAA0479544.1"/>
    <property type="molecule type" value="Genomic_DNA"/>
</dbReference>
<gene>
    <name evidence="8" type="ORF">GCM10010361_50370</name>
</gene>
<name>A0ABN1ALM5_9ACTN</name>
<proteinExistence type="inferred from homology"/>
<keyword evidence="6" id="KW-0106">Calcium</keyword>
<evidence type="ECO:0000313" key="8">
    <source>
        <dbReference type="EMBL" id="GAA0479544.1"/>
    </source>
</evidence>
<comment type="caution">
    <text evidence="8">The sequence shown here is derived from an EMBL/GenBank/DDBJ whole genome shotgun (WGS) entry which is preliminary data.</text>
</comment>
<dbReference type="GO" id="GO:0016787">
    <property type="term" value="F:hydrolase activity"/>
    <property type="evidence" value="ECO:0007669"/>
    <property type="project" value="UniProtKB-KW"/>
</dbReference>
<protein>
    <submittedName>
        <fullName evidence="8">Tannase/feruloyl esterase family alpha/beta hydrolase</fullName>
    </submittedName>
</protein>
<evidence type="ECO:0000256" key="2">
    <source>
        <dbReference type="ARBA" id="ARBA00022487"/>
    </source>
</evidence>
<dbReference type="PANTHER" id="PTHR33938:SF15">
    <property type="entry name" value="FERULOYL ESTERASE B-RELATED"/>
    <property type="match status" value="1"/>
</dbReference>
<evidence type="ECO:0000256" key="4">
    <source>
        <dbReference type="ARBA" id="ARBA00022729"/>
    </source>
</evidence>
<evidence type="ECO:0000256" key="5">
    <source>
        <dbReference type="ARBA" id="ARBA00022801"/>
    </source>
</evidence>
<dbReference type="InterPro" id="IPR029058">
    <property type="entry name" value="AB_hydrolase_fold"/>
</dbReference>
<keyword evidence="4" id="KW-0732">Signal</keyword>
<keyword evidence="2" id="KW-0719">Serine esterase</keyword>
<dbReference type="PANTHER" id="PTHR33938">
    <property type="entry name" value="FERULOYL ESTERASE B-RELATED"/>
    <property type="match status" value="1"/>
</dbReference>
<evidence type="ECO:0000256" key="6">
    <source>
        <dbReference type="ARBA" id="ARBA00022837"/>
    </source>
</evidence>
<keyword evidence="7" id="KW-1015">Disulfide bond</keyword>
<comment type="similarity">
    <text evidence="1">Belongs to the tannase family.</text>
</comment>
<evidence type="ECO:0000313" key="9">
    <source>
        <dbReference type="Proteomes" id="UP001500909"/>
    </source>
</evidence>
<reference evidence="8 9" key="1">
    <citation type="journal article" date="2019" name="Int. J. Syst. Evol. Microbiol.">
        <title>The Global Catalogue of Microorganisms (GCM) 10K type strain sequencing project: providing services to taxonomists for standard genome sequencing and annotation.</title>
        <authorList>
            <consortium name="The Broad Institute Genomics Platform"/>
            <consortium name="The Broad Institute Genome Sequencing Center for Infectious Disease"/>
            <person name="Wu L."/>
            <person name="Ma J."/>
        </authorList>
    </citation>
    <scope>NUCLEOTIDE SEQUENCE [LARGE SCALE GENOMIC DNA]</scope>
    <source>
        <strain evidence="8 9">JCM 4805</strain>
    </source>
</reference>
<keyword evidence="5 8" id="KW-0378">Hydrolase</keyword>
<evidence type="ECO:0000256" key="3">
    <source>
        <dbReference type="ARBA" id="ARBA00022723"/>
    </source>
</evidence>